<dbReference type="OrthoDB" id="630895at2759"/>
<evidence type="ECO:0000259" key="3">
    <source>
        <dbReference type="Pfam" id="PF13302"/>
    </source>
</evidence>
<feature type="compositionally biased region" description="Polar residues" evidence="1">
    <location>
        <begin position="203"/>
        <end position="219"/>
    </location>
</feature>
<feature type="region of interest" description="Disordered" evidence="1">
    <location>
        <begin position="179"/>
        <end position="444"/>
    </location>
</feature>
<dbReference type="Pfam" id="PF04229">
    <property type="entry name" value="GrpB"/>
    <property type="match status" value="1"/>
</dbReference>
<feature type="compositionally biased region" description="Basic and acidic residues" evidence="1">
    <location>
        <begin position="277"/>
        <end position="286"/>
    </location>
</feature>
<feature type="compositionally biased region" description="Basic and acidic residues" evidence="1">
    <location>
        <begin position="179"/>
        <end position="189"/>
    </location>
</feature>
<evidence type="ECO:0000256" key="1">
    <source>
        <dbReference type="SAM" id="MobiDB-lite"/>
    </source>
</evidence>
<feature type="domain" description="N-acetyltransferase" evidence="3">
    <location>
        <begin position="724"/>
        <end position="878"/>
    </location>
</feature>
<dbReference type="PANTHER" id="PTHR34822">
    <property type="entry name" value="GRPB DOMAIN PROTEIN (AFU_ORTHOLOGUE AFUA_1G01530)"/>
    <property type="match status" value="1"/>
</dbReference>
<dbReference type="PANTHER" id="PTHR34822:SF1">
    <property type="entry name" value="GRPB FAMILY PROTEIN"/>
    <property type="match status" value="1"/>
</dbReference>
<dbReference type="Proteomes" id="UP000800040">
    <property type="component" value="Unassembled WGS sequence"/>
</dbReference>
<feature type="domain" description="Transcription elongation factor Eaf N-terminal" evidence="2">
    <location>
        <begin position="18"/>
        <end position="120"/>
    </location>
</feature>
<feature type="region of interest" description="Disordered" evidence="1">
    <location>
        <begin position="125"/>
        <end position="149"/>
    </location>
</feature>
<dbReference type="InterPro" id="IPR019194">
    <property type="entry name" value="Tscrpt_elong_fac_Eaf_N"/>
</dbReference>
<name>A0A6A5KHF6_9PLEO</name>
<sequence length="906" mass="100505">MASPVLESRVEPHKKAHFNLHISDRIANSDGALASYSGVKYNHKPAQTSHTRLTTLTPRSSTNLHHLRLEDANEAGDKDIFTFTGHKSALKKSYVLVLDPASQQATLEPLSSTYTFNLATKNGKDVSTQHTKIYPKKVKESSQDKDEDEHLFGEAAAEEEGGDADPDNPYDFRHFLAKEKEKRGDESEYRYASSPDYRAGTGSAITTPQFGARTSSATSGPKPAVPVTKKRKTAAANPMVSKPKKPQPTPAVRLQRTPTDTPKPKTRAAAPPASRIKSSEIVHSSDESDSEAVSPPARPSPPPEQRQQHHDDDDADEDAEGDSDDGGLEIEVPDARPPQRNKGTLGPNLGTAYLRSPSNGPISLASAANSDVEGSPNPPRPNTQDEIDFGDLGGEDAEGEDDDEDYNQDIEPMDIGPPAQQATAGHDRKSSMAGDAAEDDEDDLEELMRRGLEGGDSSEERFCSYFYVHLTLSLPYRTISIPAPAVGRAEVTTRRGFHKLGKFSRDIHRQQLYYKPLQPGLGLESRHPPFWPEMAVIVEEYNPAWPQQFENIKSELEGYLQDVEYLSIEHVGSTSVPGLAAKPIIDVDIIVTRDEVQPAIDALIANGKFDYLGELGINDRHAFKDPNQSMRHNIYVCVDGAAQTRNHLRLRDTLRSNEELRDEYGRVKLQLAAKATNIVDYLVGKSAIIQKMLKLSGSFTKDELAAIARANVKGERFGAIQTPRLLLREFVIKDEQGYFALESHEQNARYQAWPPRTRQQARQLVLENIRTHNEVPRTIYELAVEHAGRFIGRVGAKTSQANSDSLPGESTLKHVTHADLWFSFLACEQGRGFATEAVDAFIEALKDRLQDQGKLELEIECDPRNHRCWKLAERLGFERLSLTKEAWECKGEWVDSLVLRKVVGDV</sequence>
<organism evidence="4 5">
    <name type="scientific">Decorospora gaudefroyi</name>
    <dbReference type="NCBI Taxonomy" id="184978"/>
    <lineage>
        <taxon>Eukaryota</taxon>
        <taxon>Fungi</taxon>
        <taxon>Dikarya</taxon>
        <taxon>Ascomycota</taxon>
        <taxon>Pezizomycotina</taxon>
        <taxon>Dothideomycetes</taxon>
        <taxon>Pleosporomycetidae</taxon>
        <taxon>Pleosporales</taxon>
        <taxon>Pleosporineae</taxon>
        <taxon>Pleosporaceae</taxon>
        <taxon>Decorospora</taxon>
    </lineage>
</organism>
<dbReference type="SUPFAM" id="SSF55729">
    <property type="entry name" value="Acyl-CoA N-acyltransferases (Nat)"/>
    <property type="match status" value="1"/>
</dbReference>
<accession>A0A6A5KHF6</accession>
<dbReference type="InterPro" id="IPR007344">
    <property type="entry name" value="GrpB/CoaE"/>
</dbReference>
<gene>
    <name evidence="4" type="ORF">BDW02DRAFT_493385</name>
</gene>
<dbReference type="EMBL" id="ML975272">
    <property type="protein sequence ID" value="KAF1836558.1"/>
    <property type="molecule type" value="Genomic_DNA"/>
</dbReference>
<dbReference type="Gene3D" id="3.40.630.30">
    <property type="match status" value="1"/>
</dbReference>
<feature type="compositionally biased region" description="Basic and acidic residues" evidence="1">
    <location>
        <begin position="137"/>
        <end position="149"/>
    </location>
</feature>
<feature type="compositionally biased region" description="Acidic residues" evidence="1">
    <location>
        <begin position="313"/>
        <end position="332"/>
    </location>
</feature>
<dbReference type="InterPro" id="IPR043519">
    <property type="entry name" value="NT_sf"/>
</dbReference>
<dbReference type="SUPFAM" id="SSF81301">
    <property type="entry name" value="Nucleotidyltransferase"/>
    <property type="match status" value="1"/>
</dbReference>
<feature type="compositionally biased region" description="Acidic residues" evidence="1">
    <location>
        <begin position="385"/>
        <end position="412"/>
    </location>
</feature>
<dbReference type="GO" id="GO:0016747">
    <property type="term" value="F:acyltransferase activity, transferring groups other than amino-acyl groups"/>
    <property type="evidence" value="ECO:0007669"/>
    <property type="project" value="InterPro"/>
</dbReference>
<feature type="compositionally biased region" description="Polar residues" evidence="1">
    <location>
        <begin position="356"/>
        <end position="369"/>
    </location>
</feature>
<reference evidence="4" key="1">
    <citation type="submission" date="2020-01" db="EMBL/GenBank/DDBJ databases">
        <authorList>
            <consortium name="DOE Joint Genome Institute"/>
            <person name="Haridas S."/>
            <person name="Albert R."/>
            <person name="Binder M."/>
            <person name="Bloem J."/>
            <person name="Labutti K."/>
            <person name="Salamov A."/>
            <person name="Andreopoulos B."/>
            <person name="Baker S.E."/>
            <person name="Barry K."/>
            <person name="Bills G."/>
            <person name="Bluhm B.H."/>
            <person name="Cannon C."/>
            <person name="Castanera R."/>
            <person name="Culley D.E."/>
            <person name="Daum C."/>
            <person name="Ezra D."/>
            <person name="Gonzalez J.B."/>
            <person name="Henrissat B."/>
            <person name="Kuo A."/>
            <person name="Liang C."/>
            <person name="Lipzen A."/>
            <person name="Lutzoni F."/>
            <person name="Magnuson J."/>
            <person name="Mondo S."/>
            <person name="Nolan M."/>
            <person name="Ohm R."/>
            <person name="Pangilinan J."/>
            <person name="Park H.-J."/>
            <person name="Ramirez L."/>
            <person name="Alfaro M."/>
            <person name="Sun H."/>
            <person name="Tritt A."/>
            <person name="Yoshinaga Y."/>
            <person name="Zwiers L.-H."/>
            <person name="Turgeon B.G."/>
            <person name="Goodwin S.B."/>
            <person name="Spatafora J.W."/>
            <person name="Crous P.W."/>
            <person name="Grigoriev I.V."/>
        </authorList>
    </citation>
    <scope>NUCLEOTIDE SEQUENCE</scope>
    <source>
        <strain evidence="4">P77</strain>
    </source>
</reference>
<protein>
    <submittedName>
        <fullName evidence="4">UPF0157-domain-containing protein</fullName>
    </submittedName>
</protein>
<evidence type="ECO:0000313" key="5">
    <source>
        <dbReference type="Proteomes" id="UP000800040"/>
    </source>
</evidence>
<proteinExistence type="predicted"/>
<dbReference type="Pfam" id="PF09816">
    <property type="entry name" value="EAF"/>
    <property type="match status" value="1"/>
</dbReference>
<keyword evidence="5" id="KW-1185">Reference proteome</keyword>
<evidence type="ECO:0000313" key="4">
    <source>
        <dbReference type="EMBL" id="KAF1836558.1"/>
    </source>
</evidence>
<dbReference type="Gene3D" id="3.30.460.10">
    <property type="entry name" value="Beta Polymerase, domain 2"/>
    <property type="match status" value="1"/>
</dbReference>
<dbReference type="Pfam" id="PF13302">
    <property type="entry name" value="Acetyltransf_3"/>
    <property type="match status" value="1"/>
</dbReference>
<evidence type="ECO:0000259" key="2">
    <source>
        <dbReference type="Pfam" id="PF09816"/>
    </source>
</evidence>
<dbReference type="AlphaFoldDB" id="A0A6A5KHF6"/>
<dbReference type="InterPro" id="IPR016181">
    <property type="entry name" value="Acyl_CoA_acyltransferase"/>
</dbReference>
<dbReference type="InterPro" id="IPR000182">
    <property type="entry name" value="GNAT_dom"/>
</dbReference>